<dbReference type="EMBL" id="JAHQIW010004869">
    <property type="protein sequence ID" value="KAJ1364083.1"/>
    <property type="molecule type" value="Genomic_DNA"/>
</dbReference>
<evidence type="ECO:0000313" key="3">
    <source>
        <dbReference type="Proteomes" id="UP001196413"/>
    </source>
</evidence>
<accession>A0AAD5MXT1</accession>
<dbReference type="GO" id="GO:0006629">
    <property type="term" value="P:lipid metabolic process"/>
    <property type="evidence" value="ECO:0007669"/>
    <property type="project" value="InterPro"/>
</dbReference>
<dbReference type="InterPro" id="IPR002921">
    <property type="entry name" value="Fungal_lipase-type"/>
</dbReference>
<gene>
    <name evidence="2" type="ORF">KIN20_024090</name>
</gene>
<name>A0AAD5MXT1_PARTN</name>
<comment type="caution">
    <text evidence="2">The sequence shown here is derived from an EMBL/GenBank/DDBJ whole genome shotgun (WGS) entry which is preliminary data.</text>
</comment>
<sequence>MKLYNGDRIRLVTFGQPRTGDVDFALAHKKQIAQSFRVAHSRDIVPHLPLEVIEHYYHHKSEVFYNNNMTTANYINCDDGGSSQCSDRRLEASINDHHRYYNVAISKWGRAGCTVNQANPPAS</sequence>
<proteinExistence type="predicted"/>
<protein>
    <recommendedName>
        <fullName evidence="1">Fungal lipase-type domain-containing protein</fullName>
    </recommendedName>
</protein>
<dbReference type="PANTHER" id="PTHR45908:SF23">
    <property type="entry name" value="FUNGAL LIPASE-LIKE DOMAIN-CONTAINING PROTEIN"/>
    <property type="match status" value="1"/>
</dbReference>
<dbReference type="SUPFAM" id="SSF53474">
    <property type="entry name" value="alpha/beta-Hydrolases"/>
    <property type="match status" value="1"/>
</dbReference>
<organism evidence="2 3">
    <name type="scientific">Parelaphostrongylus tenuis</name>
    <name type="common">Meningeal worm</name>
    <dbReference type="NCBI Taxonomy" id="148309"/>
    <lineage>
        <taxon>Eukaryota</taxon>
        <taxon>Metazoa</taxon>
        <taxon>Ecdysozoa</taxon>
        <taxon>Nematoda</taxon>
        <taxon>Chromadorea</taxon>
        <taxon>Rhabditida</taxon>
        <taxon>Rhabditina</taxon>
        <taxon>Rhabditomorpha</taxon>
        <taxon>Strongyloidea</taxon>
        <taxon>Metastrongylidae</taxon>
        <taxon>Parelaphostrongylus</taxon>
    </lineage>
</organism>
<feature type="domain" description="Fungal lipase-type" evidence="1">
    <location>
        <begin position="6"/>
        <end position="51"/>
    </location>
</feature>
<dbReference type="Proteomes" id="UP001196413">
    <property type="component" value="Unassembled WGS sequence"/>
</dbReference>
<dbReference type="Pfam" id="PF01764">
    <property type="entry name" value="Lipase_3"/>
    <property type="match status" value="1"/>
</dbReference>
<reference evidence="2" key="1">
    <citation type="submission" date="2021-06" db="EMBL/GenBank/DDBJ databases">
        <title>Parelaphostrongylus tenuis whole genome reference sequence.</title>
        <authorList>
            <person name="Garwood T.J."/>
            <person name="Larsen P.A."/>
            <person name="Fountain-Jones N.M."/>
            <person name="Garbe J.R."/>
            <person name="Macchietto M.G."/>
            <person name="Kania S.A."/>
            <person name="Gerhold R.W."/>
            <person name="Richards J.E."/>
            <person name="Wolf T.M."/>
        </authorList>
    </citation>
    <scope>NUCLEOTIDE SEQUENCE</scope>
    <source>
        <strain evidence="2">MNPRO001-30</strain>
        <tissue evidence="2">Meninges</tissue>
    </source>
</reference>
<dbReference type="InterPro" id="IPR029058">
    <property type="entry name" value="AB_hydrolase_fold"/>
</dbReference>
<evidence type="ECO:0000259" key="1">
    <source>
        <dbReference type="Pfam" id="PF01764"/>
    </source>
</evidence>
<dbReference type="PANTHER" id="PTHR45908">
    <property type="entry name" value="PROTEIN CBG11750-RELATED"/>
    <property type="match status" value="1"/>
</dbReference>
<keyword evidence="3" id="KW-1185">Reference proteome</keyword>
<dbReference type="AlphaFoldDB" id="A0AAD5MXT1"/>
<dbReference type="Gene3D" id="3.40.50.1820">
    <property type="entry name" value="alpha/beta hydrolase"/>
    <property type="match status" value="1"/>
</dbReference>
<evidence type="ECO:0000313" key="2">
    <source>
        <dbReference type="EMBL" id="KAJ1364083.1"/>
    </source>
</evidence>